<keyword evidence="2" id="KW-1133">Transmembrane helix</keyword>
<dbReference type="RefSeq" id="XP_022284196.1">
    <property type="nucleotide sequence ID" value="XM_022428627.1"/>
</dbReference>
<reference evidence="4 5" key="1">
    <citation type="journal article" date="2016" name="PLoS Pathog.">
        <title>Biosynthesis of antibiotic leucinostatins in bio-control fungus Purpureocillium lilacinum and their inhibition on phytophthora revealed by genome mining.</title>
        <authorList>
            <person name="Wang G."/>
            <person name="Liu Z."/>
            <person name="Lin R."/>
            <person name="Li E."/>
            <person name="Mao Z."/>
            <person name="Ling J."/>
            <person name="Yang Y."/>
            <person name="Yin W.B."/>
            <person name="Xie B."/>
        </authorList>
    </citation>
    <scope>NUCLEOTIDE SEQUENCE [LARGE SCALE GENOMIC DNA]</scope>
    <source>
        <strain evidence="4">170</strain>
    </source>
</reference>
<feature type="transmembrane region" description="Helical" evidence="2">
    <location>
        <begin position="205"/>
        <end position="224"/>
    </location>
</feature>
<feature type="transmembrane region" description="Helical" evidence="2">
    <location>
        <begin position="57"/>
        <end position="80"/>
    </location>
</feature>
<dbReference type="Pfam" id="PF24802">
    <property type="entry name" value="DUF7703"/>
    <property type="match status" value="1"/>
</dbReference>
<evidence type="ECO:0000259" key="3">
    <source>
        <dbReference type="Pfam" id="PF24802"/>
    </source>
</evidence>
<evidence type="ECO:0000313" key="5">
    <source>
        <dbReference type="Proteomes" id="UP000078397"/>
    </source>
</evidence>
<evidence type="ECO:0000313" key="4">
    <source>
        <dbReference type="EMBL" id="OAQ62882.2"/>
    </source>
</evidence>
<feature type="domain" description="DUF7703" evidence="3">
    <location>
        <begin position="18"/>
        <end position="257"/>
    </location>
</feature>
<dbReference type="InterPro" id="IPR056120">
    <property type="entry name" value="DUF7703"/>
</dbReference>
<feature type="transmembrane region" description="Helical" evidence="2">
    <location>
        <begin position="165"/>
        <end position="184"/>
    </location>
</feature>
<organism evidence="4 5">
    <name type="scientific">Pochonia chlamydosporia 170</name>
    <dbReference type="NCBI Taxonomy" id="1380566"/>
    <lineage>
        <taxon>Eukaryota</taxon>
        <taxon>Fungi</taxon>
        <taxon>Dikarya</taxon>
        <taxon>Ascomycota</taxon>
        <taxon>Pezizomycotina</taxon>
        <taxon>Sordariomycetes</taxon>
        <taxon>Hypocreomycetidae</taxon>
        <taxon>Hypocreales</taxon>
        <taxon>Clavicipitaceae</taxon>
        <taxon>Pochonia</taxon>
    </lineage>
</organism>
<feature type="transmembrane region" description="Helical" evidence="2">
    <location>
        <begin position="17"/>
        <end position="37"/>
    </location>
</feature>
<dbReference type="GeneID" id="28851445"/>
<proteinExistence type="predicted"/>
<protein>
    <recommendedName>
        <fullName evidence="3">DUF7703 domain-containing protein</fullName>
    </recommendedName>
</protein>
<evidence type="ECO:0000256" key="2">
    <source>
        <dbReference type="SAM" id="Phobius"/>
    </source>
</evidence>
<keyword evidence="2" id="KW-0812">Transmembrane</keyword>
<dbReference type="OrthoDB" id="405906at2759"/>
<keyword evidence="5" id="KW-1185">Reference proteome</keyword>
<dbReference type="PANTHER" id="PTHR37013:SF3">
    <property type="entry name" value="INTEGRAL MEMBRANE PROTEIN (AFU_ORTHOLOGUE AFUA_1G05950)"/>
    <property type="match status" value="1"/>
</dbReference>
<feature type="transmembrane region" description="Helical" evidence="2">
    <location>
        <begin position="121"/>
        <end position="145"/>
    </location>
</feature>
<accession>A0A179FBN7</accession>
<feature type="region of interest" description="Disordered" evidence="1">
    <location>
        <begin position="266"/>
        <end position="298"/>
    </location>
</feature>
<dbReference type="Proteomes" id="UP000078397">
    <property type="component" value="Unassembled WGS sequence"/>
</dbReference>
<gene>
    <name evidence="4" type="ORF">VFPPC_08807</name>
</gene>
<dbReference type="AlphaFoldDB" id="A0A179FBN7"/>
<sequence>MEVHSRDTGDGTTNETLISASLASHMTIAAFTAIAWYNVIELDISVYMAFKRKRGLYFWSIVLSTQGILLHSLAFILKFYGIITQFEVTCTMITIGWYLMVTGQSLVLYSRLNLIVRETWIIRAVLIMIIWNAITLHIPTTVLTFGSNSPNPDRFTHGFRIMEMIQMTMFSIQELIISATYIWATMRFLRPVYNDRVRSVMTQLVWINVAIILMDVAMLTMEYLDYYSIQVAMKAAIYSVKLKLEFTVLNQLIRISKPSNNFSLNLDEPGNQPAPGTRPGVANHSSTTKHRTWACGWA</sequence>
<keyword evidence="2" id="KW-0472">Membrane</keyword>
<name>A0A179FBN7_METCM</name>
<evidence type="ECO:0000256" key="1">
    <source>
        <dbReference type="SAM" id="MobiDB-lite"/>
    </source>
</evidence>
<dbReference type="PANTHER" id="PTHR37013">
    <property type="entry name" value="INTEGRAL MEMBRANE PROTEIN (AFU_ORTHOLOGUE AFUA_1G05950)-RELATED"/>
    <property type="match status" value="1"/>
</dbReference>
<dbReference type="EMBL" id="LSBJ02000006">
    <property type="protein sequence ID" value="OAQ62882.2"/>
    <property type="molecule type" value="Genomic_DNA"/>
</dbReference>
<feature type="transmembrane region" description="Helical" evidence="2">
    <location>
        <begin position="86"/>
        <end position="109"/>
    </location>
</feature>
<comment type="caution">
    <text evidence="4">The sequence shown here is derived from an EMBL/GenBank/DDBJ whole genome shotgun (WGS) entry which is preliminary data.</text>
</comment>
<dbReference type="STRING" id="1380566.A0A179FBN7"/>
<dbReference type="KEGG" id="pchm:VFPPC_08807"/>